<feature type="compositionally biased region" description="Basic and acidic residues" evidence="1">
    <location>
        <begin position="905"/>
        <end position="914"/>
    </location>
</feature>
<feature type="compositionally biased region" description="Low complexity" evidence="1">
    <location>
        <begin position="319"/>
        <end position="334"/>
    </location>
</feature>
<organism evidence="3 4">
    <name type="scientific">Petrolisthes manimaculis</name>
    <dbReference type="NCBI Taxonomy" id="1843537"/>
    <lineage>
        <taxon>Eukaryota</taxon>
        <taxon>Metazoa</taxon>
        <taxon>Ecdysozoa</taxon>
        <taxon>Arthropoda</taxon>
        <taxon>Crustacea</taxon>
        <taxon>Multicrustacea</taxon>
        <taxon>Malacostraca</taxon>
        <taxon>Eumalacostraca</taxon>
        <taxon>Eucarida</taxon>
        <taxon>Decapoda</taxon>
        <taxon>Pleocyemata</taxon>
        <taxon>Anomura</taxon>
        <taxon>Galatheoidea</taxon>
        <taxon>Porcellanidae</taxon>
        <taxon>Petrolisthes</taxon>
    </lineage>
</organism>
<dbReference type="Gene3D" id="3.60.10.10">
    <property type="entry name" value="Endonuclease/exonuclease/phosphatase"/>
    <property type="match status" value="1"/>
</dbReference>
<evidence type="ECO:0000313" key="3">
    <source>
        <dbReference type="EMBL" id="KAK4291528.1"/>
    </source>
</evidence>
<feature type="region of interest" description="Disordered" evidence="1">
    <location>
        <begin position="247"/>
        <end position="266"/>
    </location>
</feature>
<dbReference type="Pfam" id="PF03372">
    <property type="entry name" value="Exo_endo_phos"/>
    <property type="match status" value="1"/>
</dbReference>
<dbReference type="PANTHER" id="PTHR12121:SF34">
    <property type="entry name" value="PROTEIN ANGEL"/>
    <property type="match status" value="1"/>
</dbReference>
<dbReference type="AlphaFoldDB" id="A0AAE1TMZ7"/>
<dbReference type="InterPro" id="IPR036691">
    <property type="entry name" value="Endo/exonu/phosph_ase_sf"/>
</dbReference>
<feature type="region of interest" description="Disordered" evidence="1">
    <location>
        <begin position="46"/>
        <end position="126"/>
    </location>
</feature>
<feature type="compositionally biased region" description="Polar residues" evidence="1">
    <location>
        <begin position="539"/>
        <end position="552"/>
    </location>
</feature>
<feature type="compositionally biased region" description="Polar residues" evidence="1">
    <location>
        <begin position="521"/>
        <end position="530"/>
    </location>
</feature>
<feature type="compositionally biased region" description="Polar residues" evidence="1">
    <location>
        <begin position="456"/>
        <end position="470"/>
    </location>
</feature>
<feature type="compositionally biased region" description="Polar residues" evidence="1">
    <location>
        <begin position="46"/>
        <end position="82"/>
    </location>
</feature>
<feature type="compositionally biased region" description="Polar residues" evidence="1">
    <location>
        <begin position="308"/>
        <end position="318"/>
    </location>
</feature>
<feature type="domain" description="Endonuclease/exonuclease/phosphatase" evidence="2">
    <location>
        <begin position="661"/>
        <end position="972"/>
    </location>
</feature>
<reference evidence="3" key="1">
    <citation type="submission" date="2023-11" db="EMBL/GenBank/DDBJ databases">
        <title>Genome assemblies of two species of porcelain crab, Petrolisthes cinctipes and Petrolisthes manimaculis (Anomura: Porcellanidae).</title>
        <authorList>
            <person name="Angst P."/>
        </authorList>
    </citation>
    <scope>NUCLEOTIDE SEQUENCE</scope>
    <source>
        <strain evidence="3">PB745_02</strain>
        <tissue evidence="3">Gill</tissue>
    </source>
</reference>
<feature type="region of interest" description="Disordered" evidence="1">
    <location>
        <begin position="295"/>
        <end position="334"/>
    </location>
</feature>
<sequence length="1026" mass="114220">MSCCWLPTRVLYSAANLAACRGSHTAARDGTQRFLSISSVLHSTSGNHLDAQTDTNTPETTSDCTSSFSCPESEVIGQQESEQTSRHKNDRVSQQQKSKQHIHIHKQPGSSGIKHVPPQPHQHHLKPPTKFDLIQRSVHRTLLDDDTQSCAHDQSLLTVNKRLKPTGEMTSKRTQDVLTPTRPTATKKKKNGGTTTSLDVIPLPVNSSPKEQQQQNEGTTASLDFIPLPPNSPPKQQQQQNEGMTASLNFIPLPPDNPPKQQQQPKDNYLGVLRGNITSEVVLTAAVVPSKNVDKAIPSSGRRKDLNDSGSSDTKQVENNIISSSPSSCSSHNNNRNGFCVQIDGMPSDDDIEILSSSCGDGGSRDKHSSRSRSRRCKVIGTSDSQMALGDDDIDVVFEKLMETEEEVEVVMVEERKKGSRSPKSRPTTLSTTGLNLSTASSLSSIPLPTSNPTSRRQPSRQCYTSTSQGLKPKSREVEEEESQQSKAQISDNKEQRESKSPGIEKVNVIDPDVLEIESQPGCSSGSNRTGVEVIDIFNSDSESDNQSIASSSKDDEGETIDVSGEDFVSLNKLRVADLQNTDIDLSDATLDMRRRLEKMRRWDMTGLGQCMMAGLNMKPTDTFFTVMCYNVLAQSLLQDNSYLYRDCDDEHLTWSYRWALLQHEMSGINPDILMLQEVQASHYHSHYLPWFTYLGYDGLFKKRTGNKSDGCAIFYKRSRFSLLEHCSVEYLQPQTSNLLDRDNIALIAKFSSVTQPDAPPLCVATTHLLYNPKRHDIKLAQAVLLLTELDRLCYQGEEGGRANYCPLLITGDFNAEPHSSLIGFLMAGRIQYEGLSRHTLARYGSFDSVLDSCLLPPSLGITDRCQHSVLAQGRFTENAHGGPIFRLSDKRSLEENLIRINHSDRFQHKDTSKKSQNHSRHNEYGPRQSGWFSHGFNFKSVYSHQGRGLQPPEVTTHHSNWTTVDYMLYNRVYSTAQATPVEGKLKLLARYRLLTGPEASRFGPLPSGVCPSDHFPLAAQFLLRR</sequence>
<gene>
    <name evidence="3" type="ORF">Pmani_035657</name>
</gene>
<feature type="region of interest" description="Disordered" evidence="1">
    <location>
        <begin position="351"/>
        <end position="377"/>
    </location>
</feature>
<feature type="compositionally biased region" description="Polar residues" evidence="1">
    <location>
        <begin position="205"/>
        <end position="222"/>
    </location>
</feature>
<evidence type="ECO:0000256" key="1">
    <source>
        <dbReference type="SAM" id="MobiDB-lite"/>
    </source>
</evidence>
<dbReference type="PANTHER" id="PTHR12121">
    <property type="entry name" value="CARBON CATABOLITE REPRESSOR PROTEIN 4"/>
    <property type="match status" value="1"/>
</dbReference>
<feature type="compositionally biased region" description="Low complexity" evidence="1">
    <location>
        <begin position="427"/>
        <end position="455"/>
    </location>
</feature>
<dbReference type="Proteomes" id="UP001292094">
    <property type="component" value="Unassembled WGS sequence"/>
</dbReference>
<dbReference type="EMBL" id="JAWZYT010005128">
    <property type="protein sequence ID" value="KAK4291528.1"/>
    <property type="molecule type" value="Genomic_DNA"/>
</dbReference>
<feature type="region of interest" description="Disordered" evidence="1">
    <location>
        <begin position="413"/>
        <end position="561"/>
    </location>
</feature>
<proteinExistence type="predicted"/>
<comment type="caution">
    <text evidence="3">The sequence shown here is derived from an EMBL/GenBank/DDBJ whole genome shotgun (WGS) entry which is preliminary data.</text>
</comment>
<dbReference type="InterPro" id="IPR005135">
    <property type="entry name" value="Endo/exonuclease/phosphatase"/>
</dbReference>
<feature type="region of interest" description="Disordered" evidence="1">
    <location>
        <begin position="905"/>
        <end position="929"/>
    </location>
</feature>
<accession>A0AAE1TMZ7</accession>
<dbReference type="SUPFAM" id="SSF56219">
    <property type="entry name" value="DNase I-like"/>
    <property type="match status" value="1"/>
</dbReference>
<keyword evidence="4" id="KW-1185">Reference proteome</keyword>
<name>A0AAE1TMZ7_9EUCA</name>
<dbReference type="GO" id="GO:0000175">
    <property type="term" value="F:3'-5'-RNA exonuclease activity"/>
    <property type="evidence" value="ECO:0007669"/>
    <property type="project" value="TreeGrafter"/>
</dbReference>
<evidence type="ECO:0000313" key="4">
    <source>
        <dbReference type="Proteomes" id="UP001292094"/>
    </source>
</evidence>
<evidence type="ECO:0000259" key="2">
    <source>
        <dbReference type="Pfam" id="PF03372"/>
    </source>
</evidence>
<protein>
    <recommendedName>
        <fullName evidence="2">Endonuclease/exonuclease/phosphatase domain-containing protein</fullName>
    </recommendedName>
</protein>
<feature type="region of interest" description="Disordered" evidence="1">
    <location>
        <begin position="163"/>
        <end position="242"/>
    </location>
</feature>
<dbReference type="InterPro" id="IPR050410">
    <property type="entry name" value="CCR4/nocturin_mRNA_transcr"/>
</dbReference>